<dbReference type="Pfam" id="PF02518">
    <property type="entry name" value="HATPase_c"/>
    <property type="match status" value="1"/>
</dbReference>
<dbReference type="GO" id="GO:0016301">
    <property type="term" value="F:kinase activity"/>
    <property type="evidence" value="ECO:0007669"/>
    <property type="project" value="UniProtKB-KW"/>
</dbReference>
<dbReference type="Gene3D" id="3.30.565.10">
    <property type="entry name" value="Histidine kinase-like ATPase, C-terminal domain"/>
    <property type="match status" value="1"/>
</dbReference>
<dbReference type="InterPro" id="IPR036890">
    <property type="entry name" value="HATPase_C_sf"/>
</dbReference>
<keyword evidence="6" id="KW-0472">Membrane</keyword>
<organism evidence="9 10">
    <name type="scientific">Aureimonas populi</name>
    <dbReference type="NCBI Taxonomy" id="1701758"/>
    <lineage>
        <taxon>Bacteria</taxon>
        <taxon>Pseudomonadati</taxon>
        <taxon>Pseudomonadota</taxon>
        <taxon>Alphaproteobacteria</taxon>
        <taxon>Hyphomicrobiales</taxon>
        <taxon>Aurantimonadaceae</taxon>
        <taxon>Aureimonas</taxon>
    </lineage>
</organism>
<dbReference type="PRINTS" id="PR00344">
    <property type="entry name" value="BCTRLSENSOR"/>
</dbReference>
<reference evidence="10" key="1">
    <citation type="journal article" date="2019" name="Int. J. Syst. Evol. Microbiol.">
        <title>The Global Catalogue of Microorganisms (GCM) 10K type strain sequencing project: providing services to taxonomists for standard genome sequencing and annotation.</title>
        <authorList>
            <consortium name="The Broad Institute Genomics Platform"/>
            <consortium name="The Broad Institute Genome Sequencing Center for Infectious Disease"/>
            <person name="Wu L."/>
            <person name="Ma J."/>
        </authorList>
    </citation>
    <scope>NUCLEOTIDE SEQUENCE [LARGE SCALE GENOMIC DNA]</scope>
    <source>
        <strain evidence="10">ZS-35-S2</strain>
    </source>
</reference>
<dbReference type="PANTHER" id="PTHR43047">
    <property type="entry name" value="TWO-COMPONENT HISTIDINE PROTEIN KINASE"/>
    <property type="match status" value="1"/>
</dbReference>
<dbReference type="InterPro" id="IPR003594">
    <property type="entry name" value="HATPase_dom"/>
</dbReference>
<dbReference type="CDD" id="cd00082">
    <property type="entry name" value="HisKA"/>
    <property type="match status" value="1"/>
</dbReference>
<evidence type="ECO:0000256" key="1">
    <source>
        <dbReference type="ARBA" id="ARBA00000085"/>
    </source>
</evidence>
<dbReference type="CDD" id="cd00130">
    <property type="entry name" value="PAS"/>
    <property type="match status" value="1"/>
</dbReference>
<feature type="domain" description="PAC" evidence="8">
    <location>
        <begin position="219"/>
        <end position="271"/>
    </location>
</feature>
<dbReference type="SMART" id="SM00387">
    <property type="entry name" value="HATPase_c"/>
    <property type="match status" value="1"/>
</dbReference>
<evidence type="ECO:0000256" key="6">
    <source>
        <dbReference type="SAM" id="Phobius"/>
    </source>
</evidence>
<dbReference type="InterPro" id="IPR035965">
    <property type="entry name" value="PAS-like_dom_sf"/>
</dbReference>
<dbReference type="SUPFAM" id="SSF47384">
    <property type="entry name" value="Homodimeric domain of signal transducing histidine kinase"/>
    <property type="match status" value="1"/>
</dbReference>
<evidence type="ECO:0000259" key="7">
    <source>
        <dbReference type="PROSITE" id="PS50109"/>
    </source>
</evidence>
<keyword evidence="10" id="KW-1185">Reference proteome</keyword>
<dbReference type="Proteomes" id="UP001597371">
    <property type="component" value="Unassembled WGS sequence"/>
</dbReference>
<name>A0ABW5CK53_9HYPH</name>
<protein>
    <recommendedName>
        <fullName evidence="2">histidine kinase</fullName>
        <ecNumber evidence="2">2.7.13.3</ecNumber>
    </recommendedName>
</protein>
<evidence type="ECO:0000256" key="2">
    <source>
        <dbReference type="ARBA" id="ARBA00012438"/>
    </source>
</evidence>
<proteinExistence type="predicted"/>
<dbReference type="InterPro" id="IPR004358">
    <property type="entry name" value="Sig_transdc_His_kin-like_C"/>
</dbReference>
<evidence type="ECO:0000256" key="3">
    <source>
        <dbReference type="ARBA" id="ARBA00022553"/>
    </source>
</evidence>
<keyword evidence="6" id="KW-1133">Transmembrane helix</keyword>
<dbReference type="PROSITE" id="PS50113">
    <property type="entry name" value="PAC"/>
    <property type="match status" value="1"/>
</dbReference>
<keyword evidence="6" id="KW-0812">Transmembrane</keyword>
<dbReference type="InterPro" id="IPR003661">
    <property type="entry name" value="HisK_dim/P_dom"/>
</dbReference>
<dbReference type="InterPro" id="IPR000700">
    <property type="entry name" value="PAS-assoc_C"/>
</dbReference>
<dbReference type="Gene3D" id="1.10.287.130">
    <property type="match status" value="1"/>
</dbReference>
<dbReference type="InterPro" id="IPR005467">
    <property type="entry name" value="His_kinase_dom"/>
</dbReference>
<dbReference type="InterPro" id="IPR036097">
    <property type="entry name" value="HisK_dim/P_sf"/>
</dbReference>
<dbReference type="Pfam" id="PF00512">
    <property type="entry name" value="HisKA"/>
    <property type="match status" value="1"/>
</dbReference>
<dbReference type="EC" id="2.7.13.3" evidence="2"/>
<feature type="transmembrane region" description="Helical" evidence="6">
    <location>
        <begin position="46"/>
        <end position="68"/>
    </location>
</feature>
<dbReference type="CDD" id="cd16922">
    <property type="entry name" value="HATPase_EvgS-ArcB-TorS-like"/>
    <property type="match status" value="1"/>
</dbReference>
<feature type="domain" description="Histidine kinase" evidence="7">
    <location>
        <begin position="289"/>
        <end position="508"/>
    </location>
</feature>
<keyword evidence="3" id="KW-0597">Phosphoprotein</keyword>
<dbReference type="RefSeq" id="WP_209736828.1">
    <property type="nucleotide sequence ID" value="NZ_CP072611.1"/>
</dbReference>
<dbReference type="PANTHER" id="PTHR43047:SF72">
    <property type="entry name" value="OSMOSENSING HISTIDINE PROTEIN KINASE SLN1"/>
    <property type="match status" value="1"/>
</dbReference>
<feature type="transmembrane region" description="Helical" evidence="6">
    <location>
        <begin position="100"/>
        <end position="117"/>
    </location>
</feature>
<keyword evidence="5 9" id="KW-0418">Kinase</keyword>
<feature type="transmembrane region" description="Helical" evidence="6">
    <location>
        <begin position="123"/>
        <end position="142"/>
    </location>
</feature>
<comment type="catalytic activity">
    <reaction evidence="1">
        <text>ATP + protein L-histidine = ADP + protein N-phospho-L-histidine.</text>
        <dbReference type="EC" id="2.7.13.3"/>
    </reaction>
</comment>
<dbReference type="SUPFAM" id="SSF55874">
    <property type="entry name" value="ATPase domain of HSP90 chaperone/DNA topoisomerase II/histidine kinase"/>
    <property type="match status" value="1"/>
</dbReference>
<evidence type="ECO:0000313" key="9">
    <source>
        <dbReference type="EMBL" id="MFD2237027.1"/>
    </source>
</evidence>
<evidence type="ECO:0000256" key="5">
    <source>
        <dbReference type="ARBA" id="ARBA00022777"/>
    </source>
</evidence>
<sequence length="542" mass="56433">MKEARREEGRGAGGNRALARAVAHAFDGLVCAAVETPAERQGQARVLAGLVGSGLVCAALSPLGAFSGAGLGTILAPMAAGGLFLSGAAALSATGRLGPVLAGMFATLGGLGGLGLASGGPAAVAGGLALGASAVGGAVLAARHARRRRAERAAGSGERERENASLPALLSGPLLRFDAEGRPLPADGNHALPLDRIHMHDRLAFLHAFADLRRGSEAARAELRLLPGEESEQVILLSLAPVRDGAGVLTHVVGTARDITQERCAEARLETTLKAAQDASEAKSRFLANISHELRTPLNAIIGFTDILEKEYFGGFESPRQKEYVELIGRSGEHLLQVVNGLLDISKIEAGRYEIAPERFSLREAMESAGAMVKAEAERKGLMLILQEPDKGAEIHADPRAFHQILLNLLSNAVKFTEEGSVRLSARIEGGRQLVVVEDTGIGIAQADLTRIAEPFVQLGRDRPGAQPGTGLGLSLVKGLCELHGGRLTIESRPGIGTTASVSIPIDCADASPGVPEKIVSLTDARKKNHIQAPAPADRRTA</sequence>
<dbReference type="PROSITE" id="PS50109">
    <property type="entry name" value="HIS_KIN"/>
    <property type="match status" value="1"/>
</dbReference>
<feature type="transmembrane region" description="Helical" evidence="6">
    <location>
        <begin position="74"/>
        <end position="93"/>
    </location>
</feature>
<comment type="caution">
    <text evidence="9">The sequence shown here is derived from an EMBL/GenBank/DDBJ whole genome shotgun (WGS) entry which is preliminary data.</text>
</comment>
<dbReference type="Gene3D" id="3.30.450.20">
    <property type="entry name" value="PAS domain"/>
    <property type="match status" value="1"/>
</dbReference>
<evidence type="ECO:0000256" key="4">
    <source>
        <dbReference type="ARBA" id="ARBA00022679"/>
    </source>
</evidence>
<dbReference type="InterPro" id="IPR000014">
    <property type="entry name" value="PAS"/>
</dbReference>
<gene>
    <name evidence="9" type="ORF">ACFSKQ_06040</name>
</gene>
<accession>A0ABW5CK53</accession>
<keyword evidence="4" id="KW-0808">Transferase</keyword>
<dbReference type="SUPFAM" id="SSF55785">
    <property type="entry name" value="PYP-like sensor domain (PAS domain)"/>
    <property type="match status" value="1"/>
</dbReference>
<dbReference type="EMBL" id="JBHUIJ010000006">
    <property type="protein sequence ID" value="MFD2237027.1"/>
    <property type="molecule type" value="Genomic_DNA"/>
</dbReference>
<dbReference type="SMART" id="SM00388">
    <property type="entry name" value="HisKA"/>
    <property type="match status" value="1"/>
</dbReference>
<evidence type="ECO:0000259" key="8">
    <source>
        <dbReference type="PROSITE" id="PS50113"/>
    </source>
</evidence>
<evidence type="ECO:0000313" key="10">
    <source>
        <dbReference type="Proteomes" id="UP001597371"/>
    </source>
</evidence>